<feature type="region of interest" description="Disordered" evidence="1">
    <location>
        <begin position="178"/>
        <end position="203"/>
    </location>
</feature>
<dbReference type="STRING" id="151549.A0A4C1USS2"/>
<feature type="signal peptide" evidence="2">
    <location>
        <begin position="1"/>
        <end position="20"/>
    </location>
</feature>
<sequence>MKSLTLTGLALGLLDMAVVAVVAVDSEEEAVVEAAEASVEAVDSEEAKVEASGIQAAAAVQAGAVVSAGVVVSVGVAAVAVATGSPGGRRWPREGRVEVEWWREGGGWNGRKWNGGGGNGGGLGGGGGHGGGLGGGGGGGNGAGLGGGGGGGLGGGGGHGGGLGGGGGGGLGGSGGGGHGGGSLGGGGGGSGGHGGGGSSASANAQASASASANAGSGGYGGHKGGYGTTLKNSIKQLNSRAVSKVAGQPSEIRLSPPSICSHMFSQPQRSYQCVTGLLEGFERDDRMKKFRNENKTQHPPLHLPCSSTERSLNVYVYGTTVRSSHGSRRAASKSDEYVSSCL</sequence>
<evidence type="ECO:0000256" key="1">
    <source>
        <dbReference type="SAM" id="MobiDB-lite"/>
    </source>
</evidence>
<gene>
    <name evidence="3" type="ORF">EVAR_10893_1</name>
</gene>
<dbReference type="EMBL" id="BGZK01000215">
    <property type="protein sequence ID" value="GBP29077.1"/>
    <property type="molecule type" value="Genomic_DNA"/>
</dbReference>
<reference evidence="3 4" key="1">
    <citation type="journal article" date="2019" name="Commun. Biol.">
        <title>The bagworm genome reveals a unique fibroin gene that provides high tensile strength.</title>
        <authorList>
            <person name="Kono N."/>
            <person name="Nakamura H."/>
            <person name="Ohtoshi R."/>
            <person name="Tomita M."/>
            <person name="Numata K."/>
            <person name="Arakawa K."/>
        </authorList>
    </citation>
    <scope>NUCLEOTIDE SEQUENCE [LARGE SCALE GENOMIC DNA]</scope>
</reference>
<feature type="chain" id="PRO_5020021804" evidence="2">
    <location>
        <begin position="21"/>
        <end position="343"/>
    </location>
</feature>
<keyword evidence="2" id="KW-0732">Signal</keyword>
<dbReference type="Proteomes" id="UP000299102">
    <property type="component" value="Unassembled WGS sequence"/>
</dbReference>
<evidence type="ECO:0000313" key="3">
    <source>
        <dbReference type="EMBL" id="GBP29077.1"/>
    </source>
</evidence>
<dbReference type="PRINTS" id="PR01228">
    <property type="entry name" value="EGGSHELL"/>
</dbReference>
<accession>A0A4C1USS2</accession>
<feature type="compositionally biased region" description="Gly residues" evidence="1">
    <location>
        <begin position="178"/>
        <end position="199"/>
    </location>
</feature>
<name>A0A4C1USS2_EUMVA</name>
<dbReference type="AlphaFoldDB" id="A0A4C1USS2"/>
<protein>
    <submittedName>
        <fullName evidence="3">Uncharacterized protein</fullName>
    </submittedName>
</protein>
<evidence type="ECO:0000313" key="4">
    <source>
        <dbReference type="Proteomes" id="UP000299102"/>
    </source>
</evidence>
<keyword evidence="4" id="KW-1185">Reference proteome</keyword>
<organism evidence="3 4">
    <name type="scientific">Eumeta variegata</name>
    <name type="common">Bagworm moth</name>
    <name type="synonym">Eumeta japonica</name>
    <dbReference type="NCBI Taxonomy" id="151549"/>
    <lineage>
        <taxon>Eukaryota</taxon>
        <taxon>Metazoa</taxon>
        <taxon>Ecdysozoa</taxon>
        <taxon>Arthropoda</taxon>
        <taxon>Hexapoda</taxon>
        <taxon>Insecta</taxon>
        <taxon>Pterygota</taxon>
        <taxon>Neoptera</taxon>
        <taxon>Endopterygota</taxon>
        <taxon>Lepidoptera</taxon>
        <taxon>Glossata</taxon>
        <taxon>Ditrysia</taxon>
        <taxon>Tineoidea</taxon>
        <taxon>Psychidae</taxon>
        <taxon>Oiketicinae</taxon>
        <taxon>Eumeta</taxon>
    </lineage>
</organism>
<comment type="caution">
    <text evidence="3">The sequence shown here is derived from an EMBL/GenBank/DDBJ whole genome shotgun (WGS) entry which is preliminary data.</text>
</comment>
<proteinExistence type="predicted"/>
<evidence type="ECO:0000256" key="2">
    <source>
        <dbReference type="SAM" id="SignalP"/>
    </source>
</evidence>